<keyword evidence="3 4" id="KW-0413">Isomerase</keyword>
<comment type="caution">
    <text evidence="8">The sequence shown here is derived from an EMBL/GenBank/DDBJ whole genome shotgun (WGS) entry which is preliminary data.</text>
</comment>
<keyword evidence="6" id="KW-0732">Signal</keyword>
<accession>A0ABP7XWQ3</accession>
<evidence type="ECO:0000313" key="9">
    <source>
        <dbReference type="Proteomes" id="UP001501495"/>
    </source>
</evidence>
<organism evidence="8 9">
    <name type="scientific">Nocardioides fonticola</name>
    <dbReference type="NCBI Taxonomy" id="450363"/>
    <lineage>
        <taxon>Bacteria</taxon>
        <taxon>Bacillati</taxon>
        <taxon>Actinomycetota</taxon>
        <taxon>Actinomycetes</taxon>
        <taxon>Propionibacteriales</taxon>
        <taxon>Nocardioidaceae</taxon>
        <taxon>Nocardioides</taxon>
    </lineage>
</organism>
<evidence type="ECO:0000259" key="7">
    <source>
        <dbReference type="PROSITE" id="PS50059"/>
    </source>
</evidence>
<feature type="domain" description="PPIase FKBP-type" evidence="7">
    <location>
        <begin position="227"/>
        <end position="315"/>
    </location>
</feature>
<keyword evidence="9" id="KW-1185">Reference proteome</keyword>
<evidence type="ECO:0000256" key="6">
    <source>
        <dbReference type="SAM" id="SignalP"/>
    </source>
</evidence>
<sequence length="315" mass="31522">MSRPAPWKLALLPLLIAPALVACGSDDSGTDAGTADGLAAVSVTGDVGAEPKVEWKEAMAADSEDDTTTAVTGDGPKLTDADTALVALTIGNGFDKKTVYSSYTNGSGLESVDLSGADTLPVLKDNLVGATVGSRILVTANAKDVFSGAGNSSLGIGNEDPLLFVLDVLGPFTPSGTFPATAKGTVPGVTVDGDGKPTGLTFAASKPDPKLALTVVSKGTGPAVTLDGPLAVDYLGQVYGASKPFDQSYSKGQPLVGKLSGLVKGWQKELVGLPAGSRVLLSIPPKYGYGSAGQPSAGIKGTDTIVFAIDILAAG</sequence>
<dbReference type="InterPro" id="IPR046357">
    <property type="entry name" value="PPIase_dom_sf"/>
</dbReference>
<dbReference type="PROSITE" id="PS50059">
    <property type="entry name" value="FKBP_PPIASE"/>
    <property type="match status" value="1"/>
</dbReference>
<evidence type="ECO:0000256" key="5">
    <source>
        <dbReference type="RuleBase" id="RU003915"/>
    </source>
</evidence>
<dbReference type="Pfam" id="PF00254">
    <property type="entry name" value="FKBP_C"/>
    <property type="match status" value="1"/>
</dbReference>
<dbReference type="EMBL" id="BAAAZH010000028">
    <property type="protein sequence ID" value="GAA4126244.1"/>
    <property type="molecule type" value="Genomic_DNA"/>
</dbReference>
<dbReference type="InterPro" id="IPR044609">
    <property type="entry name" value="FKBP2/11"/>
</dbReference>
<feature type="chain" id="PRO_5047085720" description="Peptidyl-prolyl cis-trans isomerase" evidence="6">
    <location>
        <begin position="25"/>
        <end position="315"/>
    </location>
</feature>
<comment type="similarity">
    <text evidence="5">Belongs to the FKBP-type PPIase family.</text>
</comment>
<evidence type="ECO:0000256" key="1">
    <source>
        <dbReference type="ARBA" id="ARBA00000971"/>
    </source>
</evidence>
<evidence type="ECO:0000313" key="8">
    <source>
        <dbReference type="EMBL" id="GAA4126244.1"/>
    </source>
</evidence>
<protein>
    <recommendedName>
        <fullName evidence="5">Peptidyl-prolyl cis-trans isomerase</fullName>
        <ecNumber evidence="5">5.2.1.8</ecNumber>
    </recommendedName>
</protein>
<dbReference type="EC" id="5.2.1.8" evidence="5"/>
<name>A0ABP7XWQ3_9ACTN</name>
<dbReference type="RefSeq" id="WP_344734816.1">
    <property type="nucleotide sequence ID" value="NZ_BAAAZH010000028.1"/>
</dbReference>
<comment type="catalytic activity">
    <reaction evidence="1 4 5">
        <text>[protein]-peptidylproline (omega=180) = [protein]-peptidylproline (omega=0)</text>
        <dbReference type="Rhea" id="RHEA:16237"/>
        <dbReference type="Rhea" id="RHEA-COMP:10747"/>
        <dbReference type="Rhea" id="RHEA-COMP:10748"/>
        <dbReference type="ChEBI" id="CHEBI:83833"/>
        <dbReference type="ChEBI" id="CHEBI:83834"/>
        <dbReference type="EC" id="5.2.1.8"/>
    </reaction>
</comment>
<evidence type="ECO:0000256" key="2">
    <source>
        <dbReference type="ARBA" id="ARBA00023110"/>
    </source>
</evidence>
<dbReference type="Gene3D" id="3.10.50.40">
    <property type="match status" value="1"/>
</dbReference>
<dbReference type="PANTHER" id="PTHR45779">
    <property type="entry name" value="PEPTIDYLPROLYL ISOMERASE"/>
    <property type="match status" value="1"/>
</dbReference>
<feature type="signal peptide" evidence="6">
    <location>
        <begin position="1"/>
        <end position="24"/>
    </location>
</feature>
<evidence type="ECO:0000256" key="4">
    <source>
        <dbReference type="PROSITE-ProRule" id="PRU00277"/>
    </source>
</evidence>
<dbReference type="GO" id="GO:0016853">
    <property type="term" value="F:isomerase activity"/>
    <property type="evidence" value="ECO:0007669"/>
    <property type="project" value="UniProtKB-KW"/>
</dbReference>
<dbReference type="InterPro" id="IPR001179">
    <property type="entry name" value="PPIase_FKBP_dom"/>
</dbReference>
<reference evidence="9" key="1">
    <citation type="journal article" date="2019" name="Int. J. Syst. Evol. Microbiol.">
        <title>The Global Catalogue of Microorganisms (GCM) 10K type strain sequencing project: providing services to taxonomists for standard genome sequencing and annotation.</title>
        <authorList>
            <consortium name="The Broad Institute Genomics Platform"/>
            <consortium name="The Broad Institute Genome Sequencing Center for Infectious Disease"/>
            <person name="Wu L."/>
            <person name="Ma J."/>
        </authorList>
    </citation>
    <scope>NUCLEOTIDE SEQUENCE [LARGE SCALE GENOMIC DNA]</scope>
    <source>
        <strain evidence="9">JCM 16703</strain>
    </source>
</reference>
<gene>
    <name evidence="8" type="ORF">GCM10022215_35520</name>
</gene>
<dbReference type="Proteomes" id="UP001501495">
    <property type="component" value="Unassembled WGS sequence"/>
</dbReference>
<proteinExistence type="inferred from homology"/>
<dbReference type="PROSITE" id="PS51257">
    <property type="entry name" value="PROKAR_LIPOPROTEIN"/>
    <property type="match status" value="1"/>
</dbReference>
<keyword evidence="2 4" id="KW-0697">Rotamase</keyword>
<dbReference type="PANTHER" id="PTHR45779:SF7">
    <property type="entry name" value="PEPTIDYLPROLYL ISOMERASE"/>
    <property type="match status" value="1"/>
</dbReference>
<dbReference type="SUPFAM" id="SSF54534">
    <property type="entry name" value="FKBP-like"/>
    <property type="match status" value="2"/>
</dbReference>
<evidence type="ECO:0000256" key="3">
    <source>
        <dbReference type="ARBA" id="ARBA00023235"/>
    </source>
</evidence>